<keyword evidence="7" id="KW-0406">Ion transport</keyword>
<dbReference type="SUPFAM" id="SSF56935">
    <property type="entry name" value="Porins"/>
    <property type="match status" value="1"/>
</dbReference>
<dbReference type="InterPro" id="IPR008969">
    <property type="entry name" value="CarboxyPept-like_regulatory"/>
</dbReference>
<dbReference type="STRING" id="279360.MB14_17535"/>
<feature type="domain" description="TonB-dependent receptor-like beta-barrel" evidence="14">
    <location>
        <begin position="314"/>
        <end position="706"/>
    </location>
</feature>
<evidence type="ECO:0000256" key="7">
    <source>
        <dbReference type="ARBA" id="ARBA00023065"/>
    </source>
</evidence>
<dbReference type="Pfam" id="PF07715">
    <property type="entry name" value="Plug"/>
    <property type="match status" value="1"/>
</dbReference>
<evidence type="ECO:0000259" key="14">
    <source>
        <dbReference type="Pfam" id="PF00593"/>
    </source>
</evidence>
<keyword evidence="5 11" id="KW-0812">Transmembrane</keyword>
<comment type="caution">
    <text evidence="16">The sequence shown here is derived from an EMBL/GenBank/DDBJ whole genome shotgun (WGS) entry which is preliminary data.</text>
</comment>
<protein>
    <submittedName>
        <fullName evidence="16">TonB-dependent receptor</fullName>
    </submittedName>
</protein>
<dbReference type="InterPro" id="IPR039426">
    <property type="entry name" value="TonB-dep_rcpt-like"/>
</dbReference>
<evidence type="ECO:0000256" key="8">
    <source>
        <dbReference type="ARBA" id="ARBA00023077"/>
    </source>
</evidence>
<keyword evidence="3 11" id="KW-1134">Transmembrane beta strand</keyword>
<accession>A0A150XK72</accession>
<sequence>MKFKFIIVLLCLITSSLAAQTGEIKGTIIDQDSGEPLVGASVAIAQTSIGAAANSYGKFSIQNLKTGEYELEISFVGFEKLSKKVMVTEGSSTQVELSLKPSALSLGDVQVTQNLAQNASIISALDIELRPISTSQDVLKIVPGLFIAQHAGGGKAEQIFLRGFDIDHGTDIALSVDGMPVNMVSHAHGQGYSDLHFVIPETIERVAFDKGPYYANKGDFNTAGFATFSTRKRLESNLFKVEGGQFGTFRTVGLFNLLEPKTTKDPSLYLATEYFRTNGYFESSQNFNRFNTLLKYHQRLSDNKTIELSTSAFTSSWDASGQIPLRAIESGQISRFGAIDDTEGGNTSRVNLNAKLTTDLSDGGIIENQVFMSKYDFKLVSNFTFFLNDPINGDQITQSEDRQIYGSNNSYWNNWSLFGLKASTEFGTGFRYDQVDDIRLSRTLNRREVLSDLARGDIRESSVYFYAEEQLDLTKRLSLTAGLRYDYFTFDYVDALTPTYNRQVENKGILTPKFKLGYQAATDLNFYVKAGMGYHSNDTRVVVAQNGSDILSKAYGVDLGTLWKPTENLLVNVALWRLDLAQEFVYVGDEGVVEAGGKTQRQGVDLTVRYQLTPSLYANMDLNYTDPKSVDEAEGQDYIPLAPTFTSIGGLNYEGKKGFRGSLRYRYLDDRAANEDNSVVAKGYFLMDAVLNYEVGAFDFGIAIENVLNTEWREAQFDTESRFRNEAQSVSEIHFTPGTPFQARLSVAVKF</sequence>
<evidence type="ECO:0000256" key="12">
    <source>
        <dbReference type="RuleBase" id="RU003357"/>
    </source>
</evidence>
<dbReference type="InterPro" id="IPR000531">
    <property type="entry name" value="Beta-barrel_TonB"/>
</dbReference>
<keyword evidence="4" id="KW-0410">Iron transport</keyword>
<dbReference type="PANTHER" id="PTHR32552">
    <property type="entry name" value="FERRICHROME IRON RECEPTOR-RELATED"/>
    <property type="match status" value="1"/>
</dbReference>
<keyword evidence="9 11" id="KW-0472">Membrane</keyword>
<dbReference type="Proteomes" id="UP000075583">
    <property type="component" value="Unassembled WGS sequence"/>
</dbReference>
<feature type="chain" id="PRO_5007574837" evidence="13">
    <location>
        <begin position="22"/>
        <end position="751"/>
    </location>
</feature>
<dbReference type="RefSeq" id="WP_062590939.1">
    <property type="nucleotide sequence ID" value="NZ_LQZQ01000008.1"/>
</dbReference>
<evidence type="ECO:0000256" key="13">
    <source>
        <dbReference type="SAM" id="SignalP"/>
    </source>
</evidence>
<evidence type="ECO:0000256" key="1">
    <source>
        <dbReference type="ARBA" id="ARBA00004571"/>
    </source>
</evidence>
<keyword evidence="10 11" id="KW-0998">Cell outer membrane</keyword>
<proteinExistence type="inferred from homology"/>
<dbReference type="EMBL" id="LQZQ01000008">
    <property type="protein sequence ID" value="KYG79110.1"/>
    <property type="molecule type" value="Genomic_DNA"/>
</dbReference>
<evidence type="ECO:0000256" key="10">
    <source>
        <dbReference type="ARBA" id="ARBA00023237"/>
    </source>
</evidence>
<evidence type="ECO:0000259" key="15">
    <source>
        <dbReference type="Pfam" id="PF07715"/>
    </source>
</evidence>
<evidence type="ECO:0000256" key="6">
    <source>
        <dbReference type="ARBA" id="ARBA00023004"/>
    </source>
</evidence>
<reference evidence="16" key="1">
    <citation type="submission" date="2016-01" db="EMBL/GenBank/DDBJ databases">
        <title>Genome sequencing of Roseivirga ehrenbergii KMM 6017.</title>
        <authorList>
            <person name="Selvaratnam C."/>
            <person name="Thevarajoo S."/>
            <person name="Goh K.M."/>
            <person name="Ee R."/>
            <person name="Chan K.-G."/>
            <person name="Chong C.S."/>
        </authorList>
    </citation>
    <scope>NUCLEOTIDE SEQUENCE [LARGE SCALE GENOMIC DNA]</scope>
    <source>
        <strain evidence="16">KMM 6017</strain>
    </source>
</reference>
<evidence type="ECO:0000256" key="2">
    <source>
        <dbReference type="ARBA" id="ARBA00022448"/>
    </source>
</evidence>
<comment type="similarity">
    <text evidence="11 12">Belongs to the TonB-dependent receptor family.</text>
</comment>
<evidence type="ECO:0000256" key="5">
    <source>
        <dbReference type="ARBA" id="ARBA00022692"/>
    </source>
</evidence>
<dbReference type="GO" id="GO:0006826">
    <property type="term" value="P:iron ion transport"/>
    <property type="evidence" value="ECO:0007669"/>
    <property type="project" value="UniProtKB-KW"/>
</dbReference>
<feature type="signal peptide" evidence="13">
    <location>
        <begin position="1"/>
        <end position="21"/>
    </location>
</feature>
<dbReference type="Gene3D" id="2.40.170.20">
    <property type="entry name" value="TonB-dependent receptor, beta-barrel domain"/>
    <property type="match status" value="1"/>
</dbReference>
<keyword evidence="6" id="KW-0408">Iron</keyword>
<dbReference type="Gene3D" id="2.60.40.1120">
    <property type="entry name" value="Carboxypeptidase-like, regulatory domain"/>
    <property type="match status" value="1"/>
</dbReference>
<evidence type="ECO:0000256" key="3">
    <source>
        <dbReference type="ARBA" id="ARBA00022452"/>
    </source>
</evidence>
<keyword evidence="2 11" id="KW-0813">Transport</keyword>
<evidence type="ECO:0000256" key="11">
    <source>
        <dbReference type="PROSITE-ProRule" id="PRU01360"/>
    </source>
</evidence>
<evidence type="ECO:0000256" key="9">
    <source>
        <dbReference type="ARBA" id="ARBA00023136"/>
    </source>
</evidence>
<dbReference type="Pfam" id="PF00593">
    <property type="entry name" value="TonB_dep_Rec_b-barrel"/>
    <property type="match status" value="1"/>
</dbReference>
<evidence type="ECO:0000313" key="17">
    <source>
        <dbReference type="Proteomes" id="UP000075583"/>
    </source>
</evidence>
<evidence type="ECO:0000256" key="4">
    <source>
        <dbReference type="ARBA" id="ARBA00022496"/>
    </source>
</evidence>
<dbReference type="Gene3D" id="2.170.130.10">
    <property type="entry name" value="TonB-dependent receptor, plug domain"/>
    <property type="match status" value="1"/>
</dbReference>
<comment type="subcellular location">
    <subcellularLocation>
        <location evidence="1 11">Cell outer membrane</location>
        <topology evidence="1 11">Multi-pass membrane protein</topology>
    </subcellularLocation>
</comment>
<dbReference type="InterPro" id="IPR037066">
    <property type="entry name" value="Plug_dom_sf"/>
</dbReference>
<evidence type="ECO:0000313" key="16">
    <source>
        <dbReference type="EMBL" id="KYG79110.1"/>
    </source>
</evidence>
<dbReference type="AlphaFoldDB" id="A0A150XK72"/>
<dbReference type="OrthoDB" id="99480at2"/>
<organism evidence="16 17">
    <name type="scientific">Roseivirga ehrenbergii (strain DSM 102268 / JCM 13514 / KCTC 12282 / NCIMB 14502 / KMM 6017)</name>
    <dbReference type="NCBI Taxonomy" id="279360"/>
    <lineage>
        <taxon>Bacteria</taxon>
        <taxon>Pseudomonadati</taxon>
        <taxon>Bacteroidota</taxon>
        <taxon>Cytophagia</taxon>
        <taxon>Cytophagales</taxon>
        <taxon>Roseivirgaceae</taxon>
        <taxon>Roseivirga</taxon>
    </lineage>
</organism>
<dbReference type="PANTHER" id="PTHR32552:SF81">
    <property type="entry name" value="TONB-DEPENDENT OUTER MEMBRANE RECEPTOR"/>
    <property type="match status" value="1"/>
</dbReference>
<dbReference type="InterPro" id="IPR012910">
    <property type="entry name" value="Plug_dom"/>
</dbReference>
<gene>
    <name evidence="16" type="ORF">MB14_17535</name>
</gene>
<dbReference type="Pfam" id="PF13715">
    <property type="entry name" value="CarbopepD_reg_2"/>
    <property type="match status" value="1"/>
</dbReference>
<dbReference type="SUPFAM" id="SSF49464">
    <property type="entry name" value="Carboxypeptidase regulatory domain-like"/>
    <property type="match status" value="1"/>
</dbReference>
<keyword evidence="16" id="KW-0675">Receptor</keyword>
<keyword evidence="17" id="KW-1185">Reference proteome</keyword>
<keyword evidence="8 12" id="KW-0798">TonB box</keyword>
<dbReference type="InterPro" id="IPR036942">
    <property type="entry name" value="Beta-barrel_TonB_sf"/>
</dbReference>
<dbReference type="PROSITE" id="PS52016">
    <property type="entry name" value="TONB_DEPENDENT_REC_3"/>
    <property type="match status" value="1"/>
</dbReference>
<dbReference type="GO" id="GO:0009279">
    <property type="term" value="C:cell outer membrane"/>
    <property type="evidence" value="ECO:0007669"/>
    <property type="project" value="UniProtKB-SubCell"/>
</dbReference>
<feature type="domain" description="TonB-dependent receptor plug" evidence="15">
    <location>
        <begin position="113"/>
        <end position="224"/>
    </location>
</feature>
<name>A0A150XK72_ROSEK</name>
<keyword evidence="13" id="KW-0732">Signal</keyword>